<dbReference type="AlphaFoldDB" id="A0A484K245"/>
<reference evidence="2 3" key="1">
    <citation type="submission" date="2018-04" db="EMBL/GenBank/DDBJ databases">
        <authorList>
            <person name="Vogel A."/>
        </authorList>
    </citation>
    <scope>NUCLEOTIDE SEQUENCE [LARGE SCALE GENOMIC DNA]</scope>
</reference>
<dbReference type="EMBL" id="OOIL02000001">
    <property type="protein sequence ID" value="VFQ58485.1"/>
    <property type="molecule type" value="Genomic_DNA"/>
</dbReference>
<evidence type="ECO:0000256" key="1">
    <source>
        <dbReference type="SAM" id="MobiDB-lite"/>
    </source>
</evidence>
<dbReference type="Proteomes" id="UP000595140">
    <property type="component" value="Unassembled WGS sequence"/>
</dbReference>
<evidence type="ECO:0000313" key="2">
    <source>
        <dbReference type="EMBL" id="VFQ58485.1"/>
    </source>
</evidence>
<keyword evidence="3" id="KW-1185">Reference proteome</keyword>
<organism evidence="2 3">
    <name type="scientific">Cuscuta campestris</name>
    <dbReference type="NCBI Taxonomy" id="132261"/>
    <lineage>
        <taxon>Eukaryota</taxon>
        <taxon>Viridiplantae</taxon>
        <taxon>Streptophyta</taxon>
        <taxon>Embryophyta</taxon>
        <taxon>Tracheophyta</taxon>
        <taxon>Spermatophyta</taxon>
        <taxon>Magnoliopsida</taxon>
        <taxon>eudicotyledons</taxon>
        <taxon>Gunneridae</taxon>
        <taxon>Pentapetalae</taxon>
        <taxon>asterids</taxon>
        <taxon>lamiids</taxon>
        <taxon>Solanales</taxon>
        <taxon>Convolvulaceae</taxon>
        <taxon>Cuscuteae</taxon>
        <taxon>Cuscuta</taxon>
        <taxon>Cuscuta subgen. Grammica</taxon>
        <taxon>Cuscuta sect. Cleistogrammica</taxon>
    </lineage>
</organism>
<accession>A0A484K245</accession>
<name>A0A484K245_9ASTE</name>
<feature type="region of interest" description="Disordered" evidence="1">
    <location>
        <begin position="1"/>
        <end position="33"/>
    </location>
</feature>
<sequence>MPGAFDDGDAKASSTAVQKRRRQRCRSGGGSAEAAATVMQKCQRQWCTGVDGSNGVYRGSKDEGIKGKSTQFSFHLNLRTESKWEL</sequence>
<protein>
    <submittedName>
        <fullName evidence="2">Uncharacterized protein</fullName>
    </submittedName>
</protein>
<gene>
    <name evidence="2" type="ORF">CCAM_LOCUS261</name>
</gene>
<evidence type="ECO:0000313" key="3">
    <source>
        <dbReference type="Proteomes" id="UP000595140"/>
    </source>
</evidence>
<proteinExistence type="predicted"/>